<dbReference type="InterPro" id="IPR000836">
    <property type="entry name" value="PRTase_dom"/>
</dbReference>
<feature type="binding site" evidence="6">
    <location>
        <position position="109"/>
    </location>
    <ligand>
        <name>5-phospho-alpha-D-ribose 1-diphosphate</name>
        <dbReference type="ChEBI" id="CHEBI:58017"/>
        <note>ligand shared between dimeric partners</note>
    </ligand>
</feature>
<comment type="function">
    <text evidence="6">Catalyzes the transfer of a ribosyl phosphate group from 5-phosphoribose 1-diphosphate to orotate, leading to the formation of orotidine monophosphate (OMP).</text>
</comment>
<evidence type="ECO:0000313" key="9">
    <source>
        <dbReference type="Proteomes" id="UP001597040"/>
    </source>
</evidence>
<dbReference type="Gene3D" id="3.40.50.2020">
    <property type="match status" value="1"/>
</dbReference>
<comment type="catalytic activity">
    <reaction evidence="6">
        <text>orotidine 5'-phosphate + diphosphate = orotate + 5-phospho-alpha-D-ribose 1-diphosphate</text>
        <dbReference type="Rhea" id="RHEA:10380"/>
        <dbReference type="ChEBI" id="CHEBI:30839"/>
        <dbReference type="ChEBI" id="CHEBI:33019"/>
        <dbReference type="ChEBI" id="CHEBI:57538"/>
        <dbReference type="ChEBI" id="CHEBI:58017"/>
        <dbReference type="EC" id="2.4.2.10"/>
    </reaction>
</comment>
<organism evidence="8 9">
    <name type="scientific">Virgibacillus byunsanensis</name>
    <dbReference type="NCBI Taxonomy" id="570945"/>
    <lineage>
        <taxon>Bacteria</taxon>
        <taxon>Bacillati</taxon>
        <taxon>Bacillota</taxon>
        <taxon>Bacilli</taxon>
        <taxon>Bacillales</taxon>
        <taxon>Bacillaceae</taxon>
        <taxon>Virgibacillus</taxon>
    </lineage>
</organism>
<dbReference type="PANTHER" id="PTHR19278:SF9">
    <property type="entry name" value="URIDINE 5'-MONOPHOSPHATE SYNTHASE"/>
    <property type="match status" value="1"/>
</dbReference>
<dbReference type="EC" id="2.4.2.10" evidence="2 6"/>
<proteinExistence type="inferred from homology"/>
<keyword evidence="5 6" id="KW-0665">Pyrimidine biosynthesis</keyword>
<dbReference type="InterPro" id="IPR029057">
    <property type="entry name" value="PRTase-like"/>
</dbReference>
<dbReference type="GO" id="GO:0004588">
    <property type="term" value="F:orotate phosphoribosyltransferase activity"/>
    <property type="evidence" value="ECO:0007669"/>
    <property type="project" value="UniProtKB-EC"/>
</dbReference>
<accession>A0ABW3LMA0</accession>
<dbReference type="CDD" id="cd06223">
    <property type="entry name" value="PRTases_typeI"/>
    <property type="match status" value="1"/>
</dbReference>
<evidence type="ECO:0000259" key="7">
    <source>
        <dbReference type="Pfam" id="PF00156"/>
    </source>
</evidence>
<evidence type="ECO:0000256" key="2">
    <source>
        <dbReference type="ARBA" id="ARBA00011971"/>
    </source>
</evidence>
<keyword evidence="9" id="KW-1185">Reference proteome</keyword>
<feature type="domain" description="Phosphoribosyltransferase" evidence="7">
    <location>
        <begin position="56"/>
        <end position="164"/>
    </location>
</feature>
<dbReference type="Pfam" id="PF00156">
    <property type="entry name" value="Pribosyltran"/>
    <property type="match status" value="1"/>
</dbReference>
<keyword evidence="3 6" id="KW-0328">Glycosyltransferase</keyword>
<dbReference type="HAMAP" id="MF_01208">
    <property type="entry name" value="PyrE"/>
    <property type="match status" value="1"/>
</dbReference>
<dbReference type="NCBIfam" id="TIGR00336">
    <property type="entry name" value="pyrE"/>
    <property type="match status" value="1"/>
</dbReference>
<sequence>MKQSKRSGHMGLTNELARDLLEIKAVQIKTNDYFTWTSGIKSPIYCDNRLTMSYPSIRKKITEAFVQLIAGLKEKPDVIAGCATAGIPHAAWLAERLDLPMVYVRSKPKGHGKENLIEGAIFKGDKVLVIEDLISTGGSSIDAAQAIEKEGFKVLGVMAIFTYGLAKSEDLFSNANIDFQTITNYEAVLQLLLDDGTINQTEKQTLQAWRDSI</sequence>
<evidence type="ECO:0000256" key="1">
    <source>
        <dbReference type="ARBA" id="ARBA00004889"/>
    </source>
</evidence>
<evidence type="ECO:0000256" key="6">
    <source>
        <dbReference type="HAMAP-Rule" id="MF_01208"/>
    </source>
</evidence>
<gene>
    <name evidence="6 8" type="primary">pyrE</name>
    <name evidence="8" type="ORF">ACFQ3N_06460</name>
</gene>
<feature type="binding site" evidence="6">
    <location>
        <position position="105"/>
    </location>
    <ligand>
        <name>5-phospho-alpha-D-ribose 1-diphosphate</name>
        <dbReference type="ChEBI" id="CHEBI:58017"/>
        <note>ligand shared between dimeric partners</note>
    </ligand>
</feature>
<feature type="binding site" evidence="6">
    <location>
        <position position="135"/>
    </location>
    <ligand>
        <name>orotate</name>
        <dbReference type="ChEBI" id="CHEBI:30839"/>
    </ligand>
</feature>
<name>A0ABW3LMA0_9BACI</name>
<reference evidence="9" key="1">
    <citation type="journal article" date="2019" name="Int. J. Syst. Evol. Microbiol.">
        <title>The Global Catalogue of Microorganisms (GCM) 10K type strain sequencing project: providing services to taxonomists for standard genome sequencing and annotation.</title>
        <authorList>
            <consortium name="The Broad Institute Genomics Platform"/>
            <consortium name="The Broad Institute Genome Sequencing Center for Infectious Disease"/>
            <person name="Wu L."/>
            <person name="Ma J."/>
        </authorList>
    </citation>
    <scope>NUCLEOTIDE SEQUENCE [LARGE SCALE GENOMIC DNA]</scope>
    <source>
        <strain evidence="9">CCUG 56754</strain>
    </source>
</reference>
<comment type="caution">
    <text evidence="8">The sequence shown here is derived from an EMBL/GenBank/DDBJ whole genome shotgun (WGS) entry which is preliminary data.</text>
</comment>
<evidence type="ECO:0000256" key="5">
    <source>
        <dbReference type="ARBA" id="ARBA00022975"/>
    </source>
</evidence>
<feature type="binding site" description="in other chain" evidence="6">
    <location>
        <begin position="131"/>
        <end position="139"/>
    </location>
    <ligand>
        <name>5-phospho-alpha-D-ribose 1-diphosphate</name>
        <dbReference type="ChEBI" id="CHEBI:58017"/>
        <note>ligand shared between dimeric partners</note>
    </ligand>
</feature>
<dbReference type="SUPFAM" id="SSF53271">
    <property type="entry name" value="PRTase-like"/>
    <property type="match status" value="1"/>
</dbReference>
<protein>
    <recommendedName>
        <fullName evidence="2 6">Orotate phosphoribosyltransferase</fullName>
        <shortName evidence="6">OPRT</shortName>
        <shortName evidence="6">OPRTase</shortName>
        <ecNumber evidence="2 6">2.4.2.10</ecNumber>
    </recommendedName>
</protein>
<dbReference type="PANTHER" id="PTHR19278">
    <property type="entry name" value="OROTATE PHOSPHORIBOSYLTRANSFERASE"/>
    <property type="match status" value="1"/>
</dbReference>
<evidence type="ECO:0000313" key="8">
    <source>
        <dbReference type="EMBL" id="MFD1038050.1"/>
    </source>
</evidence>
<dbReference type="Proteomes" id="UP001597040">
    <property type="component" value="Unassembled WGS sequence"/>
</dbReference>
<comment type="pathway">
    <text evidence="1 6">Pyrimidine metabolism; UMP biosynthesis via de novo pathway; UMP from orotate: step 1/2.</text>
</comment>
<comment type="caution">
    <text evidence="6">Lacks conserved residue(s) required for the propagation of feature annotation.</text>
</comment>
<comment type="cofactor">
    <cofactor evidence="6">
        <name>Mg(2+)</name>
        <dbReference type="ChEBI" id="CHEBI:18420"/>
    </cofactor>
</comment>
<keyword evidence="4 6" id="KW-0808">Transferase</keyword>
<comment type="similarity">
    <text evidence="6">Belongs to the purine/pyrimidine phosphoribosyltransferase family. PyrE subfamily.</text>
</comment>
<dbReference type="InterPro" id="IPR023031">
    <property type="entry name" value="OPRT"/>
</dbReference>
<evidence type="ECO:0000256" key="4">
    <source>
        <dbReference type="ARBA" id="ARBA00022679"/>
    </source>
</evidence>
<dbReference type="EMBL" id="JBHTKJ010000012">
    <property type="protein sequence ID" value="MFD1038050.1"/>
    <property type="molecule type" value="Genomic_DNA"/>
</dbReference>
<dbReference type="InterPro" id="IPR004467">
    <property type="entry name" value="Or_phspho_trans_dom"/>
</dbReference>
<keyword evidence="6" id="KW-0460">Magnesium</keyword>
<feature type="binding site" evidence="6">
    <location>
        <position position="111"/>
    </location>
    <ligand>
        <name>5-phospho-alpha-D-ribose 1-diphosphate</name>
        <dbReference type="ChEBI" id="CHEBI:58017"/>
        <note>ligand shared between dimeric partners</note>
    </ligand>
</feature>
<evidence type="ECO:0000256" key="3">
    <source>
        <dbReference type="ARBA" id="ARBA00022676"/>
    </source>
</evidence>
<comment type="subunit">
    <text evidence="6">Homodimer.</text>
</comment>